<organism evidence="1 2">
    <name type="scientific">Spirosoma pollinicola</name>
    <dbReference type="NCBI Taxonomy" id="2057025"/>
    <lineage>
        <taxon>Bacteria</taxon>
        <taxon>Pseudomonadati</taxon>
        <taxon>Bacteroidota</taxon>
        <taxon>Cytophagia</taxon>
        <taxon>Cytophagales</taxon>
        <taxon>Cytophagaceae</taxon>
        <taxon>Spirosoma</taxon>
    </lineage>
</organism>
<sequence length="160" mass="18058">MNPTAYPDQTWSFTSTIRNQSIRMKRLIERNLKFSNRYAVTSISITGINSDWYCCDNCNRQIANKATVRTTTGDQYVIGLDCLKTLAQAGVLDKSNYLQSQDDIANAQLVASLIGFANDGGTVEKDFMYVTVTKGHKTKQCFSHLVSQYAPMFFERITQN</sequence>
<evidence type="ECO:0000313" key="2">
    <source>
        <dbReference type="Proteomes" id="UP000232883"/>
    </source>
</evidence>
<dbReference type="KEGG" id="spir:CWM47_34300"/>
<proteinExistence type="predicted"/>
<keyword evidence="2" id="KW-1185">Reference proteome</keyword>
<gene>
    <name evidence="1" type="ORF">CWM47_34300</name>
</gene>
<evidence type="ECO:0000313" key="1">
    <source>
        <dbReference type="EMBL" id="AUD06473.1"/>
    </source>
</evidence>
<dbReference type="AlphaFoldDB" id="A0A2K8Z9B4"/>
<dbReference type="Proteomes" id="UP000232883">
    <property type="component" value="Chromosome"/>
</dbReference>
<accession>A0A2K8Z9B4</accession>
<dbReference type="EMBL" id="CP025096">
    <property type="protein sequence ID" value="AUD06473.1"/>
    <property type="molecule type" value="Genomic_DNA"/>
</dbReference>
<protein>
    <submittedName>
        <fullName evidence="1">Uncharacterized protein</fullName>
    </submittedName>
</protein>
<name>A0A2K8Z9B4_9BACT</name>
<reference evidence="1 2" key="1">
    <citation type="submission" date="2017-11" db="EMBL/GenBank/DDBJ databases">
        <title>Taxonomic description and genome sequences of Spirosoma HA7 sp. nov., isolated from pollen microhabitat of Corylus avellana.</title>
        <authorList>
            <person name="Ambika Manirajan B."/>
            <person name="Suarez C."/>
            <person name="Ratering S."/>
            <person name="Geissler-Plaum R."/>
            <person name="Cardinale M."/>
            <person name="Sylvia S."/>
        </authorList>
    </citation>
    <scope>NUCLEOTIDE SEQUENCE [LARGE SCALE GENOMIC DNA]</scope>
    <source>
        <strain evidence="1 2">HA7</strain>
    </source>
</reference>